<dbReference type="PANTHER" id="PTHR13774:SF17">
    <property type="entry name" value="PHENAZINE BIOSYNTHESIS-LIKE DOMAIN-CONTAINING PROTEIN"/>
    <property type="match status" value="1"/>
</dbReference>
<dbReference type="GO" id="GO:0016853">
    <property type="term" value="F:isomerase activity"/>
    <property type="evidence" value="ECO:0007669"/>
    <property type="project" value="UniProtKB-KW"/>
</dbReference>
<accession>A0A1H4FXF4</accession>
<proteinExistence type="inferred from homology"/>
<dbReference type="GO" id="GO:0005737">
    <property type="term" value="C:cytoplasm"/>
    <property type="evidence" value="ECO:0007669"/>
    <property type="project" value="TreeGrafter"/>
</dbReference>
<keyword evidence="5" id="KW-1185">Reference proteome</keyword>
<dbReference type="Gene3D" id="3.10.310.10">
    <property type="entry name" value="Diaminopimelate Epimerase, Chain A, domain 1"/>
    <property type="match status" value="2"/>
</dbReference>
<dbReference type="AlphaFoldDB" id="A0A1H4FXF4"/>
<evidence type="ECO:0000256" key="3">
    <source>
        <dbReference type="PIRSR" id="PIRSR016184-1"/>
    </source>
</evidence>
<dbReference type="RefSeq" id="WP_091345293.1">
    <property type="nucleotide sequence ID" value="NZ_FNRM01000014.1"/>
</dbReference>
<dbReference type="PIRSF" id="PIRSF016184">
    <property type="entry name" value="PhzC_PhzF"/>
    <property type="match status" value="1"/>
</dbReference>
<name>A0A1H4FXF4_ALKAM</name>
<evidence type="ECO:0000313" key="4">
    <source>
        <dbReference type="EMBL" id="SEB02033.1"/>
    </source>
</evidence>
<dbReference type="PANTHER" id="PTHR13774">
    <property type="entry name" value="PHENAZINE BIOSYNTHESIS PROTEIN"/>
    <property type="match status" value="1"/>
</dbReference>
<reference evidence="4 5" key="1">
    <citation type="submission" date="2016-10" db="EMBL/GenBank/DDBJ databases">
        <authorList>
            <person name="de Groot N.N."/>
        </authorList>
    </citation>
    <scope>NUCLEOTIDE SEQUENCE [LARGE SCALE GENOMIC DNA]</scope>
    <source>
        <strain evidence="4 5">CGMCC 1.3430</strain>
    </source>
</reference>
<gene>
    <name evidence="4" type="ORF">SAMN04488051_11420</name>
</gene>
<protein>
    <submittedName>
        <fullName evidence="4">Phenazine biosynthesis protein PhzF family</fullName>
    </submittedName>
</protein>
<sequence>MQPQFIVDAFAAGLFTGNPAAVCPLEYWADDVLLQQIAAENNLSETAFFVPVADGYQLRWFTPLAEVDLCGHATLASAHVLFAHLGYTNEQILFHTRSGELRVQKDGDWLRMDFPSSMPQISDEPPLLAEALGATPEQVLVAEDYLVVYPDATAISALTPDFALLARLEKRGVIVTAPGTDGVDFVSRFFVPKLGVNEDPVTGSAHCQLAPYWAERLQKQQLLARQLSKRGGEVRCALQGQRVQLSGQARTYLQGQLLLT</sequence>
<dbReference type="Pfam" id="PF02567">
    <property type="entry name" value="PhzC-PhzF"/>
    <property type="match status" value="1"/>
</dbReference>
<evidence type="ECO:0000256" key="1">
    <source>
        <dbReference type="ARBA" id="ARBA00008270"/>
    </source>
</evidence>
<dbReference type="STRING" id="152573.SAMN04488051_11420"/>
<dbReference type="NCBIfam" id="TIGR00654">
    <property type="entry name" value="PhzF_family"/>
    <property type="match status" value="1"/>
</dbReference>
<organism evidence="4 5">
    <name type="scientific">Alkalimonas amylolytica</name>
    <dbReference type="NCBI Taxonomy" id="152573"/>
    <lineage>
        <taxon>Bacteria</taxon>
        <taxon>Pseudomonadati</taxon>
        <taxon>Pseudomonadota</taxon>
        <taxon>Gammaproteobacteria</taxon>
        <taxon>Alkalimonas</taxon>
    </lineage>
</organism>
<feature type="active site" evidence="3">
    <location>
        <position position="45"/>
    </location>
</feature>
<evidence type="ECO:0000256" key="2">
    <source>
        <dbReference type="ARBA" id="ARBA00023235"/>
    </source>
</evidence>
<dbReference type="Proteomes" id="UP000198773">
    <property type="component" value="Unassembled WGS sequence"/>
</dbReference>
<dbReference type="EMBL" id="FNRM01000014">
    <property type="protein sequence ID" value="SEB02033.1"/>
    <property type="molecule type" value="Genomic_DNA"/>
</dbReference>
<dbReference type="InterPro" id="IPR003719">
    <property type="entry name" value="Phenazine_PhzF-like"/>
</dbReference>
<dbReference type="OrthoDB" id="9788221at2"/>
<keyword evidence="2" id="KW-0413">Isomerase</keyword>
<evidence type="ECO:0000313" key="5">
    <source>
        <dbReference type="Proteomes" id="UP000198773"/>
    </source>
</evidence>
<comment type="similarity">
    <text evidence="1">Belongs to the PhzF family.</text>
</comment>
<dbReference type="SUPFAM" id="SSF54506">
    <property type="entry name" value="Diaminopimelate epimerase-like"/>
    <property type="match status" value="1"/>
</dbReference>